<keyword evidence="3" id="KW-1185">Reference proteome</keyword>
<reference evidence="2 3" key="1">
    <citation type="journal article" date="2020" name="Front. Plant Sci.">
        <title>Isolation of Rhizosphere Bacteria That Improve Quality and Water Stress Tolerance in Greenhouse Ornamentals.</title>
        <authorList>
            <person name="Nordstedt N.P."/>
            <person name="Jones M.L."/>
        </authorList>
    </citation>
    <scope>NUCLEOTIDE SEQUENCE [LARGE SCALE GENOMIC DNA]</scope>
    <source>
        <strain evidence="2 3">C6C2</strain>
    </source>
</reference>
<evidence type="ECO:0000259" key="1">
    <source>
        <dbReference type="Pfam" id="PF16036"/>
    </source>
</evidence>
<dbReference type="Proteomes" id="UP000536746">
    <property type="component" value="Unassembled WGS sequence"/>
</dbReference>
<accession>A0ABX2M2Q3</accession>
<organism evidence="2 3">
    <name type="scientific">Herbaspirillum robiniae</name>
    <dbReference type="NCBI Taxonomy" id="2014887"/>
    <lineage>
        <taxon>Bacteria</taxon>
        <taxon>Pseudomonadati</taxon>
        <taxon>Pseudomonadota</taxon>
        <taxon>Betaproteobacteria</taxon>
        <taxon>Burkholderiales</taxon>
        <taxon>Oxalobacteraceae</taxon>
        <taxon>Herbaspirillum</taxon>
    </lineage>
</organism>
<dbReference type="InterPro" id="IPR016087">
    <property type="entry name" value="Chalcone_isomerase"/>
</dbReference>
<proteinExistence type="predicted"/>
<dbReference type="Pfam" id="PF16036">
    <property type="entry name" value="Chalcone_3"/>
    <property type="match status" value="1"/>
</dbReference>
<feature type="domain" description="Chalcone isomerase" evidence="1">
    <location>
        <begin position="62"/>
        <end position="185"/>
    </location>
</feature>
<dbReference type="EMBL" id="JABFMT010000037">
    <property type="protein sequence ID" value="NUU04238.1"/>
    <property type="molecule type" value="Genomic_DNA"/>
</dbReference>
<evidence type="ECO:0000313" key="3">
    <source>
        <dbReference type="Proteomes" id="UP000536746"/>
    </source>
</evidence>
<dbReference type="RefSeq" id="WP_175354897.1">
    <property type="nucleotide sequence ID" value="NZ_JABFMT010000037.1"/>
</dbReference>
<protein>
    <recommendedName>
        <fullName evidence="1">Chalcone isomerase domain-containing protein</fullName>
    </recommendedName>
</protein>
<sequence>MWRTSLTKSSRTLSRPAAVAAGIMVLALLHPLVCRSAETWREALPAAQAVGSGEMTWFGLRIYRATLWSAQRPFDATRTFALQLHYHVSIGKKRLVNTSIDEMARIGKGLIAADVLERWRTELNDAFVDVAAGDELIGVYLPMQGMELHNQQRLLAKINDIELANAFFGIWLDKETRDEALRKRLRGESP</sequence>
<comment type="caution">
    <text evidence="2">The sequence shown here is derived from an EMBL/GenBank/DDBJ whole genome shotgun (WGS) entry which is preliminary data.</text>
</comment>
<evidence type="ECO:0000313" key="2">
    <source>
        <dbReference type="EMBL" id="NUU04238.1"/>
    </source>
</evidence>
<name>A0ABX2M2Q3_9BURK</name>
<gene>
    <name evidence="2" type="ORF">HNO84_21730</name>
</gene>